<evidence type="ECO:0000313" key="9">
    <source>
        <dbReference type="EMBL" id="KAI5410867.1"/>
    </source>
</evidence>
<comment type="caution">
    <text evidence="9">The sequence shown here is derived from an EMBL/GenBank/DDBJ whole genome shotgun (WGS) entry which is preliminary data.</text>
</comment>
<dbReference type="PRINTS" id="PR00742">
    <property type="entry name" value="GLHYDRLASE35"/>
</dbReference>
<evidence type="ECO:0000256" key="6">
    <source>
        <dbReference type="ARBA" id="ARBA00023295"/>
    </source>
</evidence>
<dbReference type="GO" id="GO:0005975">
    <property type="term" value="P:carbohydrate metabolic process"/>
    <property type="evidence" value="ECO:0007669"/>
    <property type="project" value="InterPro"/>
</dbReference>
<evidence type="ECO:0000256" key="5">
    <source>
        <dbReference type="ARBA" id="ARBA00022801"/>
    </source>
</evidence>
<dbReference type="Pfam" id="PF01301">
    <property type="entry name" value="Glyco_hydro_35"/>
    <property type="match status" value="1"/>
</dbReference>
<feature type="non-terminal residue" evidence="9">
    <location>
        <position position="201"/>
    </location>
</feature>
<name>A0A9D4WZX9_PEA</name>
<reference evidence="9 10" key="1">
    <citation type="journal article" date="2022" name="Nat. Genet.">
        <title>Improved pea reference genome and pan-genome highlight genomic features and evolutionary characteristics.</title>
        <authorList>
            <person name="Yang T."/>
            <person name="Liu R."/>
            <person name="Luo Y."/>
            <person name="Hu S."/>
            <person name="Wang D."/>
            <person name="Wang C."/>
            <person name="Pandey M.K."/>
            <person name="Ge S."/>
            <person name="Xu Q."/>
            <person name="Li N."/>
            <person name="Li G."/>
            <person name="Huang Y."/>
            <person name="Saxena R.K."/>
            <person name="Ji Y."/>
            <person name="Li M."/>
            <person name="Yan X."/>
            <person name="He Y."/>
            <person name="Liu Y."/>
            <person name="Wang X."/>
            <person name="Xiang C."/>
            <person name="Varshney R.K."/>
            <person name="Ding H."/>
            <person name="Gao S."/>
            <person name="Zong X."/>
        </authorList>
    </citation>
    <scope>NUCLEOTIDE SEQUENCE [LARGE SCALE GENOMIC DNA]</scope>
    <source>
        <strain evidence="9 10">cv. Zhongwan 6</strain>
    </source>
</reference>
<keyword evidence="10" id="KW-1185">Reference proteome</keyword>
<dbReference type="InterPro" id="IPR008979">
    <property type="entry name" value="Galactose-bd-like_sf"/>
</dbReference>
<dbReference type="AlphaFoldDB" id="A0A9D4WZX9"/>
<evidence type="ECO:0000256" key="2">
    <source>
        <dbReference type="ARBA" id="ARBA00009809"/>
    </source>
</evidence>
<proteinExistence type="inferred from homology"/>
<sequence length="201" mass="22665">YSVARFIQNRGSFVNYYMYHGGTNFGRTSSGLFIATSYDYDAPIDEYGLVNEPKWGHLRDLHKAIKQCEPALIAVDPTVTYFGKNLEAHVYYISSSVCVAFLANYDTKSAATVTFGNSHHDLPPWSVSILPDCKTEVFNTAKVGVQSIIKTMTPTNITFDWQSYTEDPAFSSEDDSVTAEALWEQINVTRDSSDYLWYLTE</sequence>
<evidence type="ECO:0000256" key="1">
    <source>
        <dbReference type="ARBA" id="ARBA00001412"/>
    </source>
</evidence>
<keyword evidence="6" id="KW-0326">Glycosidase</keyword>
<protein>
    <recommendedName>
        <fullName evidence="3">beta-galactosidase</fullName>
        <ecNumber evidence="3">3.2.1.23</ecNumber>
    </recommendedName>
</protein>
<gene>
    <name evidence="9" type="ORF">KIW84_056131</name>
</gene>
<evidence type="ECO:0000313" key="10">
    <source>
        <dbReference type="Proteomes" id="UP001058974"/>
    </source>
</evidence>
<dbReference type="EMBL" id="JAMSHJ010000005">
    <property type="protein sequence ID" value="KAI5410867.1"/>
    <property type="molecule type" value="Genomic_DNA"/>
</dbReference>
<accession>A0A9D4WZX9</accession>
<evidence type="ECO:0000256" key="4">
    <source>
        <dbReference type="ARBA" id="ARBA00022729"/>
    </source>
</evidence>
<dbReference type="InterPro" id="IPR001944">
    <property type="entry name" value="Glycoside_Hdrlase_35"/>
</dbReference>
<feature type="domain" description="Glycoside hydrolase 35 catalytic" evidence="7">
    <location>
        <begin position="2"/>
        <end position="64"/>
    </location>
</feature>
<dbReference type="GO" id="GO:0004565">
    <property type="term" value="F:beta-galactosidase activity"/>
    <property type="evidence" value="ECO:0007669"/>
    <property type="project" value="UniProtKB-EC"/>
</dbReference>
<dbReference type="EC" id="3.2.1.23" evidence="3"/>
<dbReference type="Gramene" id="Psat05G0613100-T4">
    <property type="protein sequence ID" value="KAI5410867.1"/>
    <property type="gene ID" value="KIW84_056131"/>
</dbReference>
<dbReference type="FunFam" id="2.60.120.260:FF:000142">
    <property type="entry name" value="Beta-galactosidase"/>
    <property type="match status" value="1"/>
</dbReference>
<evidence type="ECO:0000256" key="3">
    <source>
        <dbReference type="ARBA" id="ARBA00012756"/>
    </source>
</evidence>
<comment type="catalytic activity">
    <reaction evidence="1">
        <text>Hydrolysis of terminal non-reducing beta-D-galactose residues in beta-D-galactosides.</text>
        <dbReference type="EC" id="3.2.1.23"/>
    </reaction>
</comment>
<dbReference type="InterPro" id="IPR031330">
    <property type="entry name" value="Gly_Hdrlase_35_cat"/>
</dbReference>
<evidence type="ECO:0000259" key="7">
    <source>
        <dbReference type="Pfam" id="PF01301"/>
    </source>
</evidence>
<dbReference type="Proteomes" id="UP001058974">
    <property type="component" value="Chromosome 5"/>
</dbReference>
<comment type="similarity">
    <text evidence="2">Belongs to the glycosyl hydrolase 35 family.</text>
</comment>
<dbReference type="Gene3D" id="3.20.20.80">
    <property type="entry name" value="Glycosidases"/>
    <property type="match status" value="1"/>
</dbReference>
<keyword evidence="4" id="KW-0732">Signal</keyword>
<feature type="domain" description="Beta-galactosidase beta-sandwich" evidence="8">
    <location>
        <begin position="87"/>
        <end position="143"/>
    </location>
</feature>
<dbReference type="InterPro" id="IPR017853">
    <property type="entry name" value="GH"/>
</dbReference>
<dbReference type="InterPro" id="IPR041392">
    <property type="entry name" value="GHD"/>
</dbReference>
<dbReference type="SUPFAM" id="SSF49785">
    <property type="entry name" value="Galactose-binding domain-like"/>
    <property type="match status" value="1"/>
</dbReference>
<evidence type="ECO:0000259" key="8">
    <source>
        <dbReference type="Pfam" id="PF17834"/>
    </source>
</evidence>
<dbReference type="Pfam" id="PF17834">
    <property type="entry name" value="GHD"/>
    <property type="match status" value="1"/>
</dbReference>
<dbReference type="SUPFAM" id="SSF51445">
    <property type="entry name" value="(Trans)glycosidases"/>
    <property type="match status" value="1"/>
</dbReference>
<dbReference type="PANTHER" id="PTHR23421">
    <property type="entry name" value="BETA-GALACTOSIDASE RELATED"/>
    <property type="match status" value="1"/>
</dbReference>
<organism evidence="9 10">
    <name type="scientific">Pisum sativum</name>
    <name type="common">Garden pea</name>
    <name type="synonym">Lathyrus oleraceus</name>
    <dbReference type="NCBI Taxonomy" id="3888"/>
    <lineage>
        <taxon>Eukaryota</taxon>
        <taxon>Viridiplantae</taxon>
        <taxon>Streptophyta</taxon>
        <taxon>Embryophyta</taxon>
        <taxon>Tracheophyta</taxon>
        <taxon>Spermatophyta</taxon>
        <taxon>Magnoliopsida</taxon>
        <taxon>eudicotyledons</taxon>
        <taxon>Gunneridae</taxon>
        <taxon>Pentapetalae</taxon>
        <taxon>rosids</taxon>
        <taxon>fabids</taxon>
        <taxon>Fabales</taxon>
        <taxon>Fabaceae</taxon>
        <taxon>Papilionoideae</taxon>
        <taxon>50 kb inversion clade</taxon>
        <taxon>NPAAA clade</taxon>
        <taxon>Hologalegina</taxon>
        <taxon>IRL clade</taxon>
        <taxon>Fabeae</taxon>
        <taxon>Lathyrus</taxon>
    </lineage>
</organism>
<keyword evidence="5" id="KW-0378">Hydrolase</keyword>